<dbReference type="NCBIfam" id="TIGR02937">
    <property type="entry name" value="sigma70-ECF"/>
    <property type="match status" value="1"/>
</dbReference>
<keyword evidence="5" id="KW-0804">Transcription</keyword>
<keyword evidence="3" id="KW-0731">Sigma factor</keyword>
<name>A0A4R4P312_9ACTN</name>
<reference evidence="8 9" key="1">
    <citation type="submission" date="2019-03" db="EMBL/GenBank/DDBJ databases">
        <title>Draft genome sequences of novel Actinobacteria.</title>
        <authorList>
            <person name="Sahin N."/>
            <person name="Ay H."/>
            <person name="Saygin H."/>
        </authorList>
    </citation>
    <scope>NUCLEOTIDE SEQUENCE [LARGE SCALE GENOMIC DNA]</scope>
    <source>
        <strain evidence="8 9">JCM 30547</strain>
    </source>
</reference>
<dbReference type="SUPFAM" id="SSF88946">
    <property type="entry name" value="Sigma2 domain of RNA polymerase sigma factors"/>
    <property type="match status" value="1"/>
</dbReference>
<dbReference type="CDD" id="cd06171">
    <property type="entry name" value="Sigma70_r4"/>
    <property type="match status" value="1"/>
</dbReference>
<dbReference type="NCBIfam" id="TIGR02983">
    <property type="entry name" value="SigE-fam_strep"/>
    <property type="match status" value="1"/>
</dbReference>
<accession>A0A4R4P312</accession>
<dbReference type="InterPro" id="IPR014325">
    <property type="entry name" value="RNA_pol_sigma-E_actinobac"/>
</dbReference>
<protein>
    <submittedName>
        <fullName evidence="8">SigE family RNA polymerase sigma factor</fullName>
    </submittedName>
</protein>
<evidence type="ECO:0000256" key="2">
    <source>
        <dbReference type="ARBA" id="ARBA00023015"/>
    </source>
</evidence>
<keyword evidence="2" id="KW-0805">Transcription regulation</keyword>
<keyword evidence="4" id="KW-0238">DNA-binding</keyword>
<dbReference type="InterPro" id="IPR039425">
    <property type="entry name" value="RNA_pol_sigma-70-like"/>
</dbReference>
<evidence type="ECO:0000256" key="5">
    <source>
        <dbReference type="ARBA" id="ARBA00023163"/>
    </source>
</evidence>
<dbReference type="PANTHER" id="PTHR43133:SF50">
    <property type="entry name" value="ECF RNA POLYMERASE SIGMA FACTOR SIGM"/>
    <property type="match status" value="1"/>
</dbReference>
<comment type="similarity">
    <text evidence="1">Belongs to the sigma-70 factor family. ECF subfamily.</text>
</comment>
<evidence type="ECO:0000256" key="1">
    <source>
        <dbReference type="ARBA" id="ARBA00010641"/>
    </source>
</evidence>
<comment type="caution">
    <text evidence="8">The sequence shown here is derived from an EMBL/GenBank/DDBJ whole genome shotgun (WGS) entry which is preliminary data.</text>
</comment>
<dbReference type="AlphaFoldDB" id="A0A4R4P312"/>
<dbReference type="InterPro" id="IPR036388">
    <property type="entry name" value="WH-like_DNA-bd_sf"/>
</dbReference>
<dbReference type="Pfam" id="PF04542">
    <property type="entry name" value="Sigma70_r2"/>
    <property type="match status" value="1"/>
</dbReference>
<dbReference type="OrthoDB" id="3785047at2"/>
<keyword evidence="9" id="KW-1185">Reference proteome</keyword>
<dbReference type="Gene3D" id="1.10.1740.10">
    <property type="match status" value="1"/>
</dbReference>
<dbReference type="InterPro" id="IPR013325">
    <property type="entry name" value="RNA_pol_sigma_r2"/>
</dbReference>
<dbReference type="EMBL" id="SMKA01000313">
    <property type="protein sequence ID" value="TDC16345.1"/>
    <property type="molecule type" value="Genomic_DNA"/>
</dbReference>
<dbReference type="InterPro" id="IPR013324">
    <property type="entry name" value="RNA_pol_sigma_r3/r4-like"/>
</dbReference>
<dbReference type="InterPro" id="IPR014284">
    <property type="entry name" value="RNA_pol_sigma-70_dom"/>
</dbReference>
<sequence length="164" mass="18601">MNSTEVDFEAFARANTHQLYRTAWLLTADSHHADDLVQETLGKLFGVWGRVRRMEKPAAYAQTVLTRTFISQRRRRSWHEQPTDVVPELPVSDDDHELRLLVMQALEGLPALDRAVLVLRFFEDRSVEQVARDLGKSAGAIKNRTARALVRVRAVLGDEAVIAL</sequence>
<evidence type="ECO:0000259" key="6">
    <source>
        <dbReference type="Pfam" id="PF04542"/>
    </source>
</evidence>
<dbReference type="Proteomes" id="UP000295075">
    <property type="component" value="Unassembled WGS sequence"/>
</dbReference>
<dbReference type="GO" id="GO:0006352">
    <property type="term" value="P:DNA-templated transcription initiation"/>
    <property type="evidence" value="ECO:0007669"/>
    <property type="project" value="InterPro"/>
</dbReference>
<evidence type="ECO:0000259" key="7">
    <source>
        <dbReference type="Pfam" id="PF08281"/>
    </source>
</evidence>
<evidence type="ECO:0000256" key="3">
    <source>
        <dbReference type="ARBA" id="ARBA00023082"/>
    </source>
</evidence>
<evidence type="ECO:0000313" key="9">
    <source>
        <dbReference type="Proteomes" id="UP000295075"/>
    </source>
</evidence>
<dbReference type="GO" id="GO:0003677">
    <property type="term" value="F:DNA binding"/>
    <property type="evidence" value="ECO:0007669"/>
    <property type="project" value="UniProtKB-KW"/>
</dbReference>
<dbReference type="GO" id="GO:0016987">
    <property type="term" value="F:sigma factor activity"/>
    <property type="evidence" value="ECO:0007669"/>
    <property type="project" value="UniProtKB-KW"/>
</dbReference>
<dbReference type="SUPFAM" id="SSF88659">
    <property type="entry name" value="Sigma3 and sigma4 domains of RNA polymerase sigma factors"/>
    <property type="match status" value="1"/>
</dbReference>
<feature type="domain" description="RNA polymerase sigma-70 region 2" evidence="6">
    <location>
        <begin position="13"/>
        <end position="78"/>
    </location>
</feature>
<dbReference type="Gene3D" id="1.10.10.10">
    <property type="entry name" value="Winged helix-like DNA-binding domain superfamily/Winged helix DNA-binding domain"/>
    <property type="match status" value="1"/>
</dbReference>
<evidence type="ECO:0000313" key="8">
    <source>
        <dbReference type="EMBL" id="TDC16345.1"/>
    </source>
</evidence>
<organism evidence="8 9">
    <name type="scientific">Kribbella albertanoniae</name>
    <dbReference type="NCBI Taxonomy" id="1266829"/>
    <lineage>
        <taxon>Bacteria</taxon>
        <taxon>Bacillati</taxon>
        <taxon>Actinomycetota</taxon>
        <taxon>Actinomycetes</taxon>
        <taxon>Propionibacteriales</taxon>
        <taxon>Kribbellaceae</taxon>
        <taxon>Kribbella</taxon>
    </lineage>
</organism>
<dbReference type="Pfam" id="PF08281">
    <property type="entry name" value="Sigma70_r4_2"/>
    <property type="match status" value="1"/>
</dbReference>
<dbReference type="PANTHER" id="PTHR43133">
    <property type="entry name" value="RNA POLYMERASE ECF-TYPE SIGMA FACTO"/>
    <property type="match status" value="1"/>
</dbReference>
<evidence type="ECO:0000256" key="4">
    <source>
        <dbReference type="ARBA" id="ARBA00023125"/>
    </source>
</evidence>
<feature type="domain" description="RNA polymerase sigma factor 70 region 4 type 2" evidence="7">
    <location>
        <begin position="100"/>
        <end position="151"/>
    </location>
</feature>
<dbReference type="InterPro" id="IPR013249">
    <property type="entry name" value="RNA_pol_sigma70_r4_t2"/>
</dbReference>
<dbReference type="RefSeq" id="WP_132414810.1">
    <property type="nucleotide sequence ID" value="NZ_SMKA01000313.1"/>
</dbReference>
<gene>
    <name evidence="8" type="ORF">E1261_39130</name>
</gene>
<proteinExistence type="inferred from homology"/>
<dbReference type="InterPro" id="IPR007627">
    <property type="entry name" value="RNA_pol_sigma70_r2"/>
</dbReference>